<dbReference type="SUPFAM" id="SSF52540">
    <property type="entry name" value="P-loop containing nucleoside triphosphate hydrolases"/>
    <property type="match status" value="1"/>
</dbReference>
<proteinExistence type="predicted"/>
<sequence>MSTLPDVKVGMIGVSGSGKTWFMTGMFATMCRGVHGFTLNSKKFQQGLRLNSIWKAMVEGGEKRNNPTSKEEDWRFDCCHAYRAILGFTLKDYRGGLLVGDSDEDDIDSLVNYLCECSCIFLMIPANMLNRNLPDYEDVQFTALAITQILTEYAGKNHKKCPIVLMITKSDKLIVPGDPKSTERNFELAKRTLMEQVVEPLFVNNSDWPVFICPVSLGEELNGDVLNGRIDPINIHLPMLYAMSIALKQAIDIKKDEYNRLVNSASNAKRVASEYKSGNAVRRWWYSEEAESADMSANQHMSNASGVKSELERCESDYHLLVDTLSKGRNCYFYYNSTQNISIEELLRRV</sequence>
<dbReference type="EMBL" id="WXEX01000002">
    <property type="protein sequence ID" value="MZP41937.1"/>
    <property type="molecule type" value="Genomic_DNA"/>
</dbReference>
<evidence type="ECO:0000313" key="2">
    <source>
        <dbReference type="Proteomes" id="UP000471031"/>
    </source>
</evidence>
<dbReference type="RefSeq" id="WP_161260530.1">
    <property type="nucleotide sequence ID" value="NZ_JAFBDC010000002.1"/>
</dbReference>
<dbReference type="OrthoDB" id="9255714at2"/>
<evidence type="ECO:0000313" key="1">
    <source>
        <dbReference type="EMBL" id="MZP41937.1"/>
    </source>
</evidence>
<dbReference type="Proteomes" id="UP000471031">
    <property type="component" value="Unassembled WGS sequence"/>
</dbReference>
<protein>
    <submittedName>
        <fullName evidence="1">Uncharacterized protein</fullName>
    </submittedName>
</protein>
<accession>A0A845L5M9</accession>
<organism evidence="1 2">
    <name type="scientific">Heliomicrobium gestii</name>
    <name type="common">Heliobacterium gestii</name>
    <dbReference type="NCBI Taxonomy" id="2699"/>
    <lineage>
        <taxon>Bacteria</taxon>
        <taxon>Bacillati</taxon>
        <taxon>Bacillota</taxon>
        <taxon>Clostridia</taxon>
        <taxon>Eubacteriales</taxon>
        <taxon>Heliobacteriaceae</taxon>
        <taxon>Heliomicrobium</taxon>
    </lineage>
</organism>
<comment type="caution">
    <text evidence="1">The sequence shown here is derived from an EMBL/GenBank/DDBJ whole genome shotgun (WGS) entry which is preliminary data.</text>
</comment>
<dbReference type="AlphaFoldDB" id="A0A845L5M9"/>
<name>A0A845L5M9_HELGE</name>
<dbReference type="InterPro" id="IPR027417">
    <property type="entry name" value="P-loop_NTPase"/>
</dbReference>
<gene>
    <name evidence="1" type="ORF">GTO89_02670</name>
</gene>
<keyword evidence="2" id="KW-1185">Reference proteome</keyword>
<reference evidence="1 2" key="1">
    <citation type="submission" date="2020-01" db="EMBL/GenBank/DDBJ databases">
        <title>Whole genome sequence of Heliobacterium gestii DSM 11169.</title>
        <authorList>
            <person name="Kyndt J.A."/>
            <person name="Meyer T.E."/>
        </authorList>
    </citation>
    <scope>NUCLEOTIDE SEQUENCE [LARGE SCALE GENOMIC DNA]</scope>
    <source>
        <strain evidence="1 2">DSM 11169</strain>
    </source>
</reference>